<dbReference type="Gene3D" id="1.10.357.10">
    <property type="entry name" value="Tetracycline Repressor, domain 2"/>
    <property type="match status" value="1"/>
</dbReference>
<dbReference type="InterPro" id="IPR001647">
    <property type="entry name" value="HTH_TetR"/>
</dbReference>
<comment type="caution">
    <text evidence="4">The sequence shown here is derived from an EMBL/GenBank/DDBJ whole genome shotgun (WGS) entry which is preliminary data.</text>
</comment>
<dbReference type="InterPro" id="IPR050624">
    <property type="entry name" value="HTH-type_Tx_Regulator"/>
</dbReference>
<gene>
    <name evidence="4" type="ORF">EDC14_103747</name>
</gene>
<name>A0A4R1R335_HYDET</name>
<dbReference type="InterPro" id="IPR009057">
    <property type="entry name" value="Homeodomain-like_sf"/>
</dbReference>
<dbReference type="PANTHER" id="PTHR43479">
    <property type="entry name" value="ACREF/ENVCD OPERON REPRESSOR-RELATED"/>
    <property type="match status" value="1"/>
</dbReference>
<sequence>MTRNPHSIPKDPETRKQEIIDAARELFLTQGFEATAVSDIVKKVGVAQGLFYYYFKSKNELLDAVVEHFAEDYLVAMEQIAAEPQLNALQKFQTILAAMFQFQKQNEEIIYVVHEKSNELLHHRVEHKTLDKLVPLYLRILEQGIREQLLDLKYPGETLAIILPGLGQYFHGLLEVSRTDPELFQEKIHAGLAVLEKALGAAPGSLQVEL</sequence>
<protein>
    <submittedName>
        <fullName evidence="4">TetR family transcriptional regulator</fullName>
    </submittedName>
</protein>
<keyword evidence="5" id="KW-1185">Reference proteome</keyword>
<dbReference type="Pfam" id="PF00440">
    <property type="entry name" value="TetR_N"/>
    <property type="match status" value="1"/>
</dbReference>
<accession>A0A4R1R335</accession>
<evidence type="ECO:0000256" key="2">
    <source>
        <dbReference type="PROSITE-ProRule" id="PRU00335"/>
    </source>
</evidence>
<dbReference type="Proteomes" id="UP000295008">
    <property type="component" value="Unassembled WGS sequence"/>
</dbReference>
<evidence type="ECO:0000256" key="1">
    <source>
        <dbReference type="ARBA" id="ARBA00023125"/>
    </source>
</evidence>
<feature type="domain" description="HTH tetR-type" evidence="3">
    <location>
        <begin position="13"/>
        <end position="73"/>
    </location>
</feature>
<dbReference type="EMBL" id="SLUN01000037">
    <property type="protein sequence ID" value="TCL59810.1"/>
    <property type="molecule type" value="Genomic_DNA"/>
</dbReference>
<dbReference type="AlphaFoldDB" id="A0A4R1R335"/>
<evidence type="ECO:0000313" key="4">
    <source>
        <dbReference type="EMBL" id="TCL59810.1"/>
    </source>
</evidence>
<proteinExistence type="predicted"/>
<reference evidence="4 5" key="1">
    <citation type="submission" date="2019-03" db="EMBL/GenBank/DDBJ databases">
        <title>Genomic Encyclopedia of Type Strains, Phase IV (KMG-IV): sequencing the most valuable type-strain genomes for metagenomic binning, comparative biology and taxonomic classification.</title>
        <authorList>
            <person name="Goeker M."/>
        </authorList>
    </citation>
    <scope>NUCLEOTIDE SEQUENCE [LARGE SCALE GENOMIC DNA]</scope>
    <source>
        <strain evidence="4 5">LX-B</strain>
    </source>
</reference>
<dbReference type="RefSeq" id="WP_132016462.1">
    <property type="nucleotide sequence ID" value="NZ_SLUN01000037.1"/>
</dbReference>
<dbReference type="GO" id="GO:0003677">
    <property type="term" value="F:DNA binding"/>
    <property type="evidence" value="ECO:0007669"/>
    <property type="project" value="UniProtKB-UniRule"/>
</dbReference>
<dbReference type="InterPro" id="IPR049149">
    <property type="entry name" value="TetR/AcrR_C"/>
</dbReference>
<dbReference type="PANTHER" id="PTHR43479:SF11">
    <property type="entry name" value="ACREF_ENVCD OPERON REPRESSOR-RELATED"/>
    <property type="match status" value="1"/>
</dbReference>
<dbReference type="PROSITE" id="PS50977">
    <property type="entry name" value="HTH_TETR_2"/>
    <property type="match status" value="1"/>
</dbReference>
<dbReference type="SUPFAM" id="SSF46689">
    <property type="entry name" value="Homeodomain-like"/>
    <property type="match status" value="1"/>
</dbReference>
<evidence type="ECO:0000259" key="3">
    <source>
        <dbReference type="PROSITE" id="PS50977"/>
    </source>
</evidence>
<evidence type="ECO:0000313" key="5">
    <source>
        <dbReference type="Proteomes" id="UP000295008"/>
    </source>
</evidence>
<dbReference type="OrthoDB" id="9814200at2"/>
<dbReference type="PRINTS" id="PR00455">
    <property type="entry name" value="HTHTETR"/>
</dbReference>
<organism evidence="4 5">
    <name type="scientific">Hydrogenispora ethanolica</name>
    <dbReference type="NCBI Taxonomy" id="1082276"/>
    <lineage>
        <taxon>Bacteria</taxon>
        <taxon>Bacillati</taxon>
        <taxon>Bacillota</taxon>
        <taxon>Hydrogenispora</taxon>
    </lineage>
</organism>
<feature type="DNA-binding region" description="H-T-H motif" evidence="2">
    <location>
        <begin position="36"/>
        <end position="55"/>
    </location>
</feature>
<keyword evidence="1 2" id="KW-0238">DNA-binding</keyword>
<dbReference type="Pfam" id="PF21303">
    <property type="entry name" value="TetR_C_39"/>
    <property type="match status" value="1"/>
</dbReference>